<gene>
    <name evidence="18" type="ORF">EJ04DRAFT_555054</name>
</gene>
<keyword evidence="11 13" id="KW-1015">Disulfide bond</keyword>
<keyword evidence="10 15" id="KW-0472">Membrane</keyword>
<evidence type="ECO:0000313" key="18">
    <source>
        <dbReference type="EMBL" id="KAF2730904.1"/>
    </source>
</evidence>
<feature type="domain" description="CFEM" evidence="17">
    <location>
        <begin position="1"/>
        <end position="105"/>
    </location>
</feature>
<feature type="disulfide bond" evidence="13">
    <location>
        <begin position="48"/>
        <end position="81"/>
    </location>
</feature>
<dbReference type="SMART" id="SM00747">
    <property type="entry name" value="CFEM"/>
    <property type="match status" value="1"/>
</dbReference>
<evidence type="ECO:0000256" key="1">
    <source>
        <dbReference type="ARBA" id="ARBA00004167"/>
    </source>
</evidence>
<dbReference type="OrthoDB" id="3065412at2759"/>
<evidence type="ECO:0000256" key="16">
    <source>
        <dbReference type="SAM" id="SignalP"/>
    </source>
</evidence>
<evidence type="ECO:0000256" key="10">
    <source>
        <dbReference type="ARBA" id="ARBA00023136"/>
    </source>
</evidence>
<dbReference type="AlphaFoldDB" id="A0A9P4UY12"/>
<dbReference type="EMBL" id="ML996206">
    <property type="protein sequence ID" value="KAF2730904.1"/>
    <property type="molecule type" value="Genomic_DNA"/>
</dbReference>
<dbReference type="GO" id="GO:0071944">
    <property type="term" value="C:cell periphery"/>
    <property type="evidence" value="ECO:0007669"/>
    <property type="project" value="UniProtKB-ARBA"/>
</dbReference>
<accession>A0A9P4UY12</accession>
<keyword evidence="8 16" id="KW-0732">Signal</keyword>
<evidence type="ECO:0000256" key="5">
    <source>
        <dbReference type="ARBA" id="ARBA00022525"/>
    </source>
</evidence>
<name>A0A9P4UY12_9PLEO</name>
<feature type="chain" id="PRO_5040396451" description="CFEM domain-containing protein" evidence="16">
    <location>
        <begin position="19"/>
        <end position="268"/>
    </location>
</feature>
<comment type="similarity">
    <text evidence="4">Belongs to the RBT5 family.</text>
</comment>
<evidence type="ECO:0000256" key="11">
    <source>
        <dbReference type="ARBA" id="ARBA00023157"/>
    </source>
</evidence>
<comment type="caution">
    <text evidence="18">The sequence shown here is derived from an EMBL/GenBank/DDBJ whole genome shotgun (WGS) entry which is preliminary data.</text>
</comment>
<dbReference type="GO" id="GO:0098552">
    <property type="term" value="C:side of membrane"/>
    <property type="evidence" value="ECO:0007669"/>
    <property type="project" value="UniProtKB-KW"/>
</dbReference>
<evidence type="ECO:0000256" key="6">
    <source>
        <dbReference type="ARBA" id="ARBA00022622"/>
    </source>
</evidence>
<feature type="disulfide bond" evidence="13">
    <location>
        <begin position="39"/>
        <end position="46"/>
    </location>
</feature>
<dbReference type="InterPro" id="IPR008427">
    <property type="entry name" value="Extracellular_membr_CFEM_dom"/>
</dbReference>
<keyword evidence="13" id="KW-0408">Iron</keyword>
<dbReference type="Pfam" id="PF05730">
    <property type="entry name" value="CFEM"/>
    <property type="match status" value="1"/>
</dbReference>
<keyword evidence="7 15" id="KW-0812">Transmembrane</keyword>
<evidence type="ECO:0000256" key="2">
    <source>
        <dbReference type="ARBA" id="ARBA00004589"/>
    </source>
</evidence>
<keyword evidence="6" id="KW-0325">Glycoprotein</keyword>
<evidence type="ECO:0000256" key="13">
    <source>
        <dbReference type="PROSITE-ProRule" id="PRU01356"/>
    </source>
</evidence>
<evidence type="ECO:0000256" key="3">
    <source>
        <dbReference type="ARBA" id="ARBA00004613"/>
    </source>
</evidence>
<evidence type="ECO:0000256" key="14">
    <source>
        <dbReference type="SAM" id="MobiDB-lite"/>
    </source>
</evidence>
<proteinExistence type="inferred from homology"/>
<keyword evidence="13" id="KW-0479">Metal-binding</keyword>
<dbReference type="GO" id="GO:0046872">
    <property type="term" value="F:metal ion binding"/>
    <property type="evidence" value="ECO:0007669"/>
    <property type="project" value="UniProtKB-UniRule"/>
</dbReference>
<keyword evidence="12" id="KW-0449">Lipoprotein</keyword>
<feature type="signal peptide" evidence="16">
    <location>
        <begin position="1"/>
        <end position="18"/>
    </location>
</feature>
<reference evidence="18" key="1">
    <citation type="journal article" date="2020" name="Stud. Mycol.">
        <title>101 Dothideomycetes genomes: a test case for predicting lifestyles and emergence of pathogens.</title>
        <authorList>
            <person name="Haridas S."/>
            <person name="Albert R."/>
            <person name="Binder M."/>
            <person name="Bloem J."/>
            <person name="Labutti K."/>
            <person name="Salamov A."/>
            <person name="Andreopoulos B."/>
            <person name="Baker S."/>
            <person name="Barry K."/>
            <person name="Bills G."/>
            <person name="Bluhm B."/>
            <person name="Cannon C."/>
            <person name="Castanera R."/>
            <person name="Culley D."/>
            <person name="Daum C."/>
            <person name="Ezra D."/>
            <person name="Gonzalez J."/>
            <person name="Henrissat B."/>
            <person name="Kuo A."/>
            <person name="Liang C."/>
            <person name="Lipzen A."/>
            <person name="Lutzoni F."/>
            <person name="Magnuson J."/>
            <person name="Mondo S."/>
            <person name="Nolan M."/>
            <person name="Ohm R."/>
            <person name="Pangilinan J."/>
            <person name="Park H.-J."/>
            <person name="Ramirez L."/>
            <person name="Alfaro M."/>
            <person name="Sun H."/>
            <person name="Tritt A."/>
            <person name="Yoshinaga Y."/>
            <person name="Zwiers L.-H."/>
            <person name="Turgeon B."/>
            <person name="Goodwin S."/>
            <person name="Spatafora J."/>
            <person name="Crous P."/>
            <person name="Grigoriev I."/>
        </authorList>
    </citation>
    <scope>NUCLEOTIDE SEQUENCE</scope>
    <source>
        <strain evidence="18">CBS 125425</strain>
    </source>
</reference>
<keyword evidence="13" id="KW-0349">Heme</keyword>
<evidence type="ECO:0000256" key="9">
    <source>
        <dbReference type="ARBA" id="ARBA00022989"/>
    </source>
</evidence>
<protein>
    <recommendedName>
        <fullName evidence="17">CFEM domain-containing protein</fullName>
    </recommendedName>
</protein>
<evidence type="ECO:0000256" key="8">
    <source>
        <dbReference type="ARBA" id="ARBA00022729"/>
    </source>
</evidence>
<keyword evidence="6" id="KW-0336">GPI-anchor</keyword>
<evidence type="ECO:0000259" key="17">
    <source>
        <dbReference type="PROSITE" id="PS52012"/>
    </source>
</evidence>
<sequence length="268" mass="27528">MSFLYILGLAALFAGCIAQTDSSLPTCAQNCVSENSSSCGPLDVGCLCSDSQFLDSLTKCIAASCTVADQETTIEYFNQLCAANGITLSGLASASSTEFSSATATLPATTTATESATTATTSSSFALSLPTSSPASSPTSSPTSSSQPTSTDNSSGSTGLSSGASAGIGVGATLGVVALAVGAFFLYRRQKKRRAAKEATQNPWQGVMEGTHLEVGQAPFPPNQQWTGRQQYAEMDGRGYRGEMDGMGYRREMDGSGNGGHGIPHEMK</sequence>
<evidence type="ECO:0000256" key="7">
    <source>
        <dbReference type="ARBA" id="ARBA00022692"/>
    </source>
</evidence>
<dbReference type="InterPro" id="IPR051694">
    <property type="entry name" value="Immunoregulatory_rcpt-like"/>
</dbReference>
<comment type="caution">
    <text evidence="13">Lacks conserved residue(s) required for the propagation of feature annotation.</text>
</comment>
<dbReference type="Proteomes" id="UP000799444">
    <property type="component" value="Unassembled WGS sequence"/>
</dbReference>
<keyword evidence="19" id="KW-1185">Reference proteome</keyword>
<feature type="transmembrane region" description="Helical" evidence="15">
    <location>
        <begin position="164"/>
        <end position="187"/>
    </location>
</feature>
<evidence type="ECO:0000256" key="15">
    <source>
        <dbReference type="SAM" id="Phobius"/>
    </source>
</evidence>
<dbReference type="PROSITE" id="PS52012">
    <property type="entry name" value="CFEM"/>
    <property type="match status" value="1"/>
</dbReference>
<evidence type="ECO:0000256" key="4">
    <source>
        <dbReference type="ARBA" id="ARBA00010031"/>
    </source>
</evidence>
<evidence type="ECO:0000256" key="12">
    <source>
        <dbReference type="ARBA" id="ARBA00023288"/>
    </source>
</evidence>
<keyword evidence="9 15" id="KW-1133">Transmembrane helix</keyword>
<organism evidence="18 19">
    <name type="scientific">Polyplosphaeria fusca</name>
    <dbReference type="NCBI Taxonomy" id="682080"/>
    <lineage>
        <taxon>Eukaryota</taxon>
        <taxon>Fungi</taxon>
        <taxon>Dikarya</taxon>
        <taxon>Ascomycota</taxon>
        <taxon>Pezizomycotina</taxon>
        <taxon>Dothideomycetes</taxon>
        <taxon>Pleosporomycetidae</taxon>
        <taxon>Pleosporales</taxon>
        <taxon>Tetraplosphaeriaceae</taxon>
        <taxon>Polyplosphaeria</taxon>
    </lineage>
</organism>
<dbReference type="PANTHER" id="PTHR15549">
    <property type="entry name" value="PAIRED IMMUNOGLOBULIN-LIKE TYPE 2 RECEPTOR"/>
    <property type="match status" value="1"/>
</dbReference>
<feature type="binding site" description="axial binding residue" evidence="13">
    <location>
        <position position="43"/>
    </location>
    <ligand>
        <name>heme</name>
        <dbReference type="ChEBI" id="CHEBI:30413"/>
    </ligand>
    <ligandPart>
        <name>Fe</name>
        <dbReference type="ChEBI" id="CHEBI:18248"/>
    </ligandPart>
</feature>
<dbReference type="GO" id="GO:0005576">
    <property type="term" value="C:extracellular region"/>
    <property type="evidence" value="ECO:0007669"/>
    <property type="project" value="UniProtKB-SubCell"/>
</dbReference>
<evidence type="ECO:0000313" key="19">
    <source>
        <dbReference type="Proteomes" id="UP000799444"/>
    </source>
</evidence>
<comment type="subcellular location">
    <subcellularLocation>
        <location evidence="2">Membrane</location>
        <topology evidence="2">Lipid-anchor</topology>
        <topology evidence="2">GPI-anchor</topology>
    </subcellularLocation>
    <subcellularLocation>
        <location evidence="1">Membrane</location>
        <topology evidence="1">Single-pass membrane protein</topology>
    </subcellularLocation>
    <subcellularLocation>
        <location evidence="3">Secreted</location>
    </subcellularLocation>
</comment>
<dbReference type="PANTHER" id="PTHR15549:SF33">
    <property type="entry name" value="MEMBRANE PROTEIN WSC4, PUTATIVE (AFU_ORTHOLOGUE AFUA_5G09020)-RELATED"/>
    <property type="match status" value="1"/>
</dbReference>
<feature type="region of interest" description="Disordered" evidence="14">
    <location>
        <begin position="110"/>
        <end position="161"/>
    </location>
</feature>
<keyword evidence="5" id="KW-0964">Secreted</keyword>